<dbReference type="GO" id="GO:0004803">
    <property type="term" value="F:transposase activity"/>
    <property type="evidence" value="ECO:0007669"/>
    <property type="project" value="InterPro"/>
</dbReference>
<dbReference type="PANTHER" id="PTHR33055:SF13">
    <property type="entry name" value="TRANSPOSASE"/>
    <property type="match status" value="1"/>
</dbReference>
<dbReference type="NCBIfam" id="NF033542">
    <property type="entry name" value="transpos_IS110"/>
    <property type="match status" value="1"/>
</dbReference>
<dbReference type="EMBL" id="QWVT01000058">
    <property type="protein sequence ID" value="RID81549.1"/>
    <property type="molecule type" value="Genomic_DNA"/>
</dbReference>
<dbReference type="GO" id="GO:0006313">
    <property type="term" value="P:DNA transposition"/>
    <property type="evidence" value="ECO:0007669"/>
    <property type="project" value="InterPro"/>
</dbReference>
<dbReference type="OrthoDB" id="9790935at2"/>
<gene>
    <name evidence="3" type="ORF">D1970_21535</name>
</gene>
<dbReference type="InterPro" id="IPR047650">
    <property type="entry name" value="Transpos_IS110"/>
</dbReference>
<organism evidence="3 4">
    <name type="scientific">Mesobacillus zeae</name>
    <dbReference type="NCBI Taxonomy" id="1917180"/>
    <lineage>
        <taxon>Bacteria</taxon>
        <taxon>Bacillati</taxon>
        <taxon>Bacillota</taxon>
        <taxon>Bacilli</taxon>
        <taxon>Bacillales</taxon>
        <taxon>Bacillaceae</taxon>
        <taxon>Mesobacillus</taxon>
    </lineage>
</organism>
<name>A0A398AUZ3_9BACI</name>
<dbReference type="Proteomes" id="UP000265816">
    <property type="component" value="Unassembled WGS sequence"/>
</dbReference>
<sequence length="412" mass="46918">MNPVIGLDVSKGESQVQAFLDRGKPYRKSFSITHDLKGLGCFLEFLQDVEKAADGHQPSVVLESTGHYHIPVIQFLEEQNYVYIIVNPLISHRAKSSSLRKVKTDAIDAYHLCELFYKEELEPYKKRGVQLLNLRNLTRQQESIAEISAKTKMQLHSLIDQVFPEYRGVYGSLYSKVSLLTLLAFPTSKAVLSVCEKELTDKIASLCTSRSESWAKEKAQKLREAALRDPFQNNLYDSHIFNLEILVKIVLQYQEHLSNIADEIDALASEIEEYEILQSIPGVGEKIAATIISEIGEIDRFNDAKKLVAFAGIDPSVYSSGKFTASVNRITKRGSCRLRHALYMAVQSGIRDSRKKKTTDEIIPRNRRLREFYDKKREEGKPFRVAIIACVNKLLHWIYALLKSRTTFQDIA</sequence>
<dbReference type="AlphaFoldDB" id="A0A398AUZ3"/>
<dbReference type="InterPro" id="IPR003346">
    <property type="entry name" value="Transposase_20"/>
</dbReference>
<reference evidence="3 4" key="1">
    <citation type="submission" date="2018-08" db="EMBL/GenBank/DDBJ databases">
        <title>Bacillus jemisoniae sp. nov., Bacillus chryseoplanitiae sp. nov., Bacillus resnikiae sp. nov., and Bacillus frankliniae sp. nov., isolated from Viking spacecraft and associated surfaces.</title>
        <authorList>
            <person name="Seuylemezian A."/>
            <person name="Vaishampayan P."/>
        </authorList>
    </citation>
    <scope>NUCLEOTIDE SEQUENCE [LARGE SCALE GENOMIC DNA]</scope>
    <source>
        <strain evidence="3 4">JJ-247</strain>
    </source>
</reference>
<evidence type="ECO:0000313" key="4">
    <source>
        <dbReference type="Proteomes" id="UP000265816"/>
    </source>
</evidence>
<evidence type="ECO:0000259" key="2">
    <source>
        <dbReference type="Pfam" id="PF02371"/>
    </source>
</evidence>
<evidence type="ECO:0000259" key="1">
    <source>
        <dbReference type="Pfam" id="PF01548"/>
    </source>
</evidence>
<evidence type="ECO:0000313" key="3">
    <source>
        <dbReference type="EMBL" id="RID81549.1"/>
    </source>
</evidence>
<dbReference type="Pfam" id="PF01548">
    <property type="entry name" value="DEDD_Tnp_IS110"/>
    <property type="match status" value="1"/>
</dbReference>
<accession>A0A398AUZ3</accession>
<dbReference type="Pfam" id="PF02371">
    <property type="entry name" value="Transposase_20"/>
    <property type="match status" value="1"/>
</dbReference>
<comment type="caution">
    <text evidence="3">The sequence shown here is derived from an EMBL/GenBank/DDBJ whole genome shotgun (WGS) entry which is preliminary data.</text>
</comment>
<keyword evidence="4" id="KW-1185">Reference proteome</keyword>
<dbReference type="PANTHER" id="PTHR33055">
    <property type="entry name" value="TRANSPOSASE FOR INSERTION SEQUENCE ELEMENT IS1111A"/>
    <property type="match status" value="1"/>
</dbReference>
<dbReference type="RefSeq" id="WP_119114898.1">
    <property type="nucleotide sequence ID" value="NZ_CBCSEO010000058.1"/>
</dbReference>
<dbReference type="InterPro" id="IPR002525">
    <property type="entry name" value="Transp_IS110-like_N"/>
</dbReference>
<feature type="domain" description="Transposase IS116/IS110/IS902 C-terminal" evidence="2">
    <location>
        <begin position="275"/>
        <end position="352"/>
    </location>
</feature>
<proteinExistence type="predicted"/>
<protein>
    <submittedName>
        <fullName evidence="3">IS110 family transposase</fullName>
    </submittedName>
</protein>
<dbReference type="GO" id="GO:0003677">
    <property type="term" value="F:DNA binding"/>
    <property type="evidence" value="ECO:0007669"/>
    <property type="project" value="InterPro"/>
</dbReference>
<feature type="domain" description="Transposase IS110-like N-terminal" evidence="1">
    <location>
        <begin position="5"/>
        <end position="164"/>
    </location>
</feature>